<dbReference type="EMBL" id="ML977012">
    <property type="protein sequence ID" value="KAF1952228.1"/>
    <property type="molecule type" value="Genomic_DNA"/>
</dbReference>
<dbReference type="Pfam" id="PF14087">
    <property type="entry name" value="DUF4267"/>
    <property type="match status" value="1"/>
</dbReference>
<feature type="transmembrane region" description="Helical" evidence="1">
    <location>
        <begin position="77"/>
        <end position="98"/>
    </location>
</feature>
<organism evidence="2 3">
    <name type="scientific">Byssothecium circinans</name>
    <dbReference type="NCBI Taxonomy" id="147558"/>
    <lineage>
        <taxon>Eukaryota</taxon>
        <taxon>Fungi</taxon>
        <taxon>Dikarya</taxon>
        <taxon>Ascomycota</taxon>
        <taxon>Pezizomycotina</taxon>
        <taxon>Dothideomycetes</taxon>
        <taxon>Pleosporomycetidae</taxon>
        <taxon>Pleosporales</taxon>
        <taxon>Massarineae</taxon>
        <taxon>Massarinaceae</taxon>
        <taxon>Byssothecium</taxon>
    </lineage>
</organism>
<dbReference type="AlphaFoldDB" id="A0A6A5TIN5"/>
<name>A0A6A5TIN5_9PLEO</name>
<feature type="transmembrane region" description="Helical" evidence="1">
    <location>
        <begin position="12"/>
        <end position="31"/>
    </location>
</feature>
<dbReference type="InterPro" id="IPR025363">
    <property type="entry name" value="DUF4267"/>
</dbReference>
<proteinExistence type="predicted"/>
<evidence type="ECO:0000313" key="2">
    <source>
        <dbReference type="EMBL" id="KAF1952228.1"/>
    </source>
</evidence>
<dbReference type="Proteomes" id="UP000800035">
    <property type="component" value="Unassembled WGS sequence"/>
</dbReference>
<protein>
    <recommendedName>
        <fullName evidence="4">DUF4267 domain-containing protein</fullName>
    </recommendedName>
</protein>
<dbReference type="OrthoDB" id="2989864at2759"/>
<accession>A0A6A5TIN5</accession>
<evidence type="ECO:0000256" key="1">
    <source>
        <dbReference type="SAM" id="Phobius"/>
    </source>
</evidence>
<sequence length="118" mass="12420">MSTFHPRHIPALLIATSTSIGGLLPLFNAPSAMRSFGLPDRIANSPTAHSPFVLYGSRISAMGVLVFAAYARGDYVAVDFILALMGVFFGPVDVFVCWREGVGGKALFRGVSCAVVGA</sequence>
<gene>
    <name evidence="2" type="ORF">CC80DRAFT_495563</name>
</gene>
<reference evidence="2" key="1">
    <citation type="journal article" date="2020" name="Stud. Mycol.">
        <title>101 Dothideomycetes genomes: a test case for predicting lifestyles and emergence of pathogens.</title>
        <authorList>
            <person name="Haridas S."/>
            <person name="Albert R."/>
            <person name="Binder M."/>
            <person name="Bloem J."/>
            <person name="Labutti K."/>
            <person name="Salamov A."/>
            <person name="Andreopoulos B."/>
            <person name="Baker S."/>
            <person name="Barry K."/>
            <person name="Bills G."/>
            <person name="Bluhm B."/>
            <person name="Cannon C."/>
            <person name="Castanera R."/>
            <person name="Culley D."/>
            <person name="Daum C."/>
            <person name="Ezra D."/>
            <person name="Gonzalez J."/>
            <person name="Henrissat B."/>
            <person name="Kuo A."/>
            <person name="Liang C."/>
            <person name="Lipzen A."/>
            <person name="Lutzoni F."/>
            <person name="Magnuson J."/>
            <person name="Mondo S."/>
            <person name="Nolan M."/>
            <person name="Ohm R."/>
            <person name="Pangilinan J."/>
            <person name="Park H.-J."/>
            <person name="Ramirez L."/>
            <person name="Alfaro M."/>
            <person name="Sun H."/>
            <person name="Tritt A."/>
            <person name="Yoshinaga Y."/>
            <person name="Zwiers L.-H."/>
            <person name="Turgeon B."/>
            <person name="Goodwin S."/>
            <person name="Spatafora J."/>
            <person name="Crous P."/>
            <person name="Grigoriev I."/>
        </authorList>
    </citation>
    <scope>NUCLEOTIDE SEQUENCE</scope>
    <source>
        <strain evidence="2">CBS 675.92</strain>
    </source>
</reference>
<keyword evidence="1" id="KW-0812">Transmembrane</keyword>
<evidence type="ECO:0000313" key="3">
    <source>
        <dbReference type="Proteomes" id="UP000800035"/>
    </source>
</evidence>
<keyword evidence="3" id="KW-1185">Reference proteome</keyword>
<keyword evidence="1" id="KW-1133">Transmembrane helix</keyword>
<feature type="transmembrane region" description="Helical" evidence="1">
    <location>
        <begin position="52"/>
        <end position="71"/>
    </location>
</feature>
<keyword evidence="1" id="KW-0472">Membrane</keyword>
<evidence type="ECO:0008006" key="4">
    <source>
        <dbReference type="Google" id="ProtNLM"/>
    </source>
</evidence>